<sequence length="572" mass="62254">MELVRHSRGYEIKGGCHMKHLKASLSFAAIGTLLLASACGSTAPADEKPKSGDSSSTAPAAPAGPLSKYPTPIEVTTVRSVDASIKFVGSDTIDNNEWTRAYLDELGIKLKYNWIATSGEDSAQKMNVMIASGDLPDIIPVNAIQLKQLVEADLIADLSDVYAKYASPLAKKFMEGNSPEQLNSAKFNGKLMAIPNTNSSIDGASILWVRTDWLKKLGLSEPKTMDDVGNIAEAFAKRDPDGNGKNDTFGLGINKGIGGGGIMGLAGFFNGFHAYTGSWVKDASGNLVYGSILPEVKPALLKLQEMYKAGLLDKEFGVKDGAKAGEDAVAGKIGLYYGAMWNPINPLQKGKDLDPNMEWGAFPIVSVDSKPARPQVGNPVFAYYAVKKGAKNPEAVMKMVNLFVEKGWGEKQDFDNFFTSKDGIELFKHSPFNAWSPTKNLDVHLAVVNSLKTGDTSKLNGEQKSTYDKIKKFNEGDNKNWNQARVFGESSSFAVINQYQNNNLPLMSQFFGAPTKTMGEKKATLDKMELETFTKIIMGEPIEAFDKFVEDWKKLGGTDITKEVNEWAKSAR</sequence>
<name>A0A2V5K1T9_9BACL</name>
<accession>A0A2V5K1T9</accession>
<keyword evidence="1" id="KW-0732">Signal</keyword>
<feature type="compositionally biased region" description="Low complexity" evidence="2">
    <location>
        <begin position="54"/>
        <end position="67"/>
    </location>
</feature>
<proteinExistence type="predicted"/>
<organism evidence="3 4">
    <name type="scientific">Paenibacillus flagellatus</name>
    <dbReference type="NCBI Taxonomy" id="2211139"/>
    <lineage>
        <taxon>Bacteria</taxon>
        <taxon>Bacillati</taxon>
        <taxon>Bacillota</taxon>
        <taxon>Bacilli</taxon>
        <taxon>Bacillales</taxon>
        <taxon>Paenibacillaceae</taxon>
        <taxon>Paenibacillus</taxon>
    </lineage>
</organism>
<comment type="caution">
    <text evidence="3">The sequence shown here is derived from an EMBL/GenBank/DDBJ whole genome shotgun (WGS) entry which is preliminary data.</text>
</comment>
<reference evidence="3 4" key="1">
    <citation type="submission" date="2018-05" db="EMBL/GenBank/DDBJ databases">
        <title>Paenibacillus flagellatus sp. nov., isolated from selenium mineral soil.</title>
        <authorList>
            <person name="Dai X."/>
        </authorList>
    </citation>
    <scope>NUCLEOTIDE SEQUENCE [LARGE SCALE GENOMIC DNA]</scope>
    <source>
        <strain evidence="3 4">DXL2</strain>
    </source>
</reference>
<dbReference type="Gene3D" id="3.40.190.10">
    <property type="entry name" value="Periplasmic binding protein-like II"/>
    <property type="match status" value="3"/>
</dbReference>
<evidence type="ECO:0000313" key="3">
    <source>
        <dbReference type="EMBL" id="PYI53159.1"/>
    </source>
</evidence>
<dbReference type="PANTHER" id="PTHR43649">
    <property type="entry name" value="ARABINOSE-BINDING PROTEIN-RELATED"/>
    <property type="match status" value="1"/>
</dbReference>
<evidence type="ECO:0000313" key="4">
    <source>
        <dbReference type="Proteomes" id="UP000247476"/>
    </source>
</evidence>
<dbReference type="SUPFAM" id="SSF53850">
    <property type="entry name" value="Periplasmic binding protein-like II"/>
    <property type="match status" value="1"/>
</dbReference>
<dbReference type="Proteomes" id="UP000247476">
    <property type="component" value="Unassembled WGS sequence"/>
</dbReference>
<dbReference type="InterPro" id="IPR050490">
    <property type="entry name" value="Bact_solute-bd_prot1"/>
</dbReference>
<gene>
    <name evidence="3" type="ORF">DLM86_19420</name>
</gene>
<dbReference type="PANTHER" id="PTHR43649:SF33">
    <property type="entry name" value="POLYGALACTURONAN_RHAMNOGALACTURONAN-BINDING PROTEIN YTCQ"/>
    <property type="match status" value="1"/>
</dbReference>
<feature type="region of interest" description="Disordered" evidence="2">
    <location>
        <begin position="44"/>
        <end position="68"/>
    </location>
</feature>
<protein>
    <submittedName>
        <fullName evidence="3">ABC transporter substrate-binding protein</fullName>
    </submittedName>
</protein>
<evidence type="ECO:0000256" key="2">
    <source>
        <dbReference type="SAM" id="MobiDB-lite"/>
    </source>
</evidence>
<dbReference type="CDD" id="cd13580">
    <property type="entry name" value="PBP2_AlgQ_like_1"/>
    <property type="match status" value="1"/>
</dbReference>
<keyword evidence="4" id="KW-1185">Reference proteome</keyword>
<evidence type="ECO:0000256" key="1">
    <source>
        <dbReference type="ARBA" id="ARBA00022729"/>
    </source>
</evidence>
<dbReference type="EMBL" id="QJVJ01000008">
    <property type="protein sequence ID" value="PYI53159.1"/>
    <property type="molecule type" value="Genomic_DNA"/>
</dbReference>
<dbReference type="AlphaFoldDB" id="A0A2V5K1T9"/>